<evidence type="ECO:0000313" key="1">
    <source>
        <dbReference type="EMBL" id="MDR7357203.1"/>
    </source>
</evidence>
<name>A0ABU2BEY7_9MICC</name>
<organism evidence="1 2">
    <name type="scientific">Paeniglutamicibacter sulfureus</name>
    <dbReference type="NCBI Taxonomy" id="43666"/>
    <lineage>
        <taxon>Bacteria</taxon>
        <taxon>Bacillati</taxon>
        <taxon>Actinomycetota</taxon>
        <taxon>Actinomycetes</taxon>
        <taxon>Micrococcales</taxon>
        <taxon>Micrococcaceae</taxon>
        <taxon>Paeniglutamicibacter</taxon>
    </lineage>
</organism>
<proteinExistence type="predicted"/>
<gene>
    <name evidence="1" type="ORF">J2S64_000894</name>
</gene>
<sequence length="281" mass="30287">MTESAIDISPVPGGTAAGLPGTLHEYLRRFTSAANGYDGSTRHAGELEELLADYSRFVTDPGNEAPFALFAAAAGTADLVEELRTQSARCVAVIEKYRALRLLEGKSGAEGYFANIESCIAEEFGAVAPTKDSKLLLVGSGSFPMTLLNVASLTGASTLGIDIDAESIALGRRVVALLGEGLDITLKGREIHELDFISAATHIVISSTVPVKYELLHQMHSLTREDVVVAMRFGDGLKSLFNYPMQEVDPALWRLADTIRRPGQVFDIALYVKQRSSRKDV</sequence>
<dbReference type="Proteomes" id="UP001183817">
    <property type="component" value="Unassembled WGS sequence"/>
</dbReference>
<evidence type="ECO:0000313" key="2">
    <source>
        <dbReference type="Proteomes" id="UP001183817"/>
    </source>
</evidence>
<dbReference type="RefSeq" id="WP_310288493.1">
    <property type="nucleotide sequence ID" value="NZ_BAAAWO010000001.1"/>
</dbReference>
<keyword evidence="2" id="KW-1185">Reference proteome</keyword>
<dbReference type="InterPro" id="IPR029063">
    <property type="entry name" value="SAM-dependent_MTases_sf"/>
</dbReference>
<dbReference type="EMBL" id="JAVDYI010000001">
    <property type="protein sequence ID" value="MDR7357203.1"/>
    <property type="molecule type" value="Genomic_DNA"/>
</dbReference>
<dbReference type="Gene3D" id="3.40.50.150">
    <property type="entry name" value="Vaccinia Virus protein VP39"/>
    <property type="match status" value="1"/>
</dbReference>
<reference evidence="1 2" key="1">
    <citation type="submission" date="2023-07" db="EMBL/GenBank/DDBJ databases">
        <title>Sequencing the genomes of 1000 actinobacteria strains.</title>
        <authorList>
            <person name="Klenk H.-P."/>
        </authorList>
    </citation>
    <scope>NUCLEOTIDE SEQUENCE [LARGE SCALE GENOMIC DNA]</scope>
    <source>
        <strain evidence="1 2">DSM 20167</strain>
    </source>
</reference>
<protein>
    <recommendedName>
        <fullName evidence="3">SAM-dependent methyltransferase</fullName>
    </recommendedName>
</protein>
<dbReference type="SUPFAM" id="SSF53335">
    <property type="entry name" value="S-adenosyl-L-methionine-dependent methyltransferases"/>
    <property type="match status" value="1"/>
</dbReference>
<evidence type="ECO:0008006" key="3">
    <source>
        <dbReference type="Google" id="ProtNLM"/>
    </source>
</evidence>
<comment type="caution">
    <text evidence="1">The sequence shown here is derived from an EMBL/GenBank/DDBJ whole genome shotgun (WGS) entry which is preliminary data.</text>
</comment>
<accession>A0ABU2BEY7</accession>